<feature type="signal peptide" evidence="8">
    <location>
        <begin position="1"/>
        <end position="22"/>
    </location>
</feature>
<reference evidence="10" key="1">
    <citation type="submission" date="2022-09" db="EMBL/GenBank/DDBJ databases">
        <title>genome sequence of Deinococcus rubellus.</title>
        <authorList>
            <person name="Srinivasan S."/>
        </authorList>
    </citation>
    <scope>NUCLEOTIDE SEQUENCE</scope>
    <source>
        <strain evidence="10">Ant6</strain>
    </source>
</reference>
<evidence type="ECO:0000256" key="7">
    <source>
        <dbReference type="RuleBase" id="RU004453"/>
    </source>
</evidence>
<accession>A0ABY5YHB3</accession>
<comment type="similarity">
    <text evidence="7">Belongs to the glycosyl hydrolase 18 family.</text>
</comment>
<dbReference type="Gene3D" id="3.20.20.80">
    <property type="entry name" value="Glycosidases"/>
    <property type="match status" value="1"/>
</dbReference>
<sequence length="394" mass="41048">MPHPAPLSVVALSLVLTLGACGGSASSPSTPSSTTPTDTTNPVSGAWVMGYAVGYERDLLPPSELNWASLTHLAVGRATPNADGSLNTTFDIDAVGGPAWAKSMVQQAHAHNVKALLMLGGAGEHAGFVGAASAGKRQVFVQNILTLVQDYGFDGVDLDWEPVASADDAPLKALAVSLKAAKPDLLLTVPVNFVNSNFPADEARPSYADLAQTVDRLNIMSYGMAGVYEGWKSWHSSALMGESDSTPSSVDSSVKAYLAAGVPASKLGLGIGFYGLCYQGVLGPNQNAAGMKIAADDGQMSYTTLMSGYFTPAARKWDAAAKVPYLSSATPLGTDKCTFVSYEDAQSIAEKGRYAREKGLGGTIIWTLGQAHFGNKPAGQRDPLLDAVKAAFRP</sequence>
<dbReference type="Pfam" id="PF00704">
    <property type="entry name" value="Glyco_hydro_18"/>
    <property type="match status" value="1"/>
</dbReference>
<keyword evidence="3 6" id="KW-0378">Hydrolase</keyword>
<evidence type="ECO:0000256" key="4">
    <source>
        <dbReference type="ARBA" id="ARBA00023024"/>
    </source>
</evidence>
<dbReference type="EMBL" id="CP104213">
    <property type="protein sequence ID" value="UWX63669.1"/>
    <property type="molecule type" value="Genomic_DNA"/>
</dbReference>
<keyword evidence="8" id="KW-0732">Signal</keyword>
<evidence type="ECO:0000256" key="1">
    <source>
        <dbReference type="ARBA" id="ARBA00000822"/>
    </source>
</evidence>
<dbReference type="RefSeq" id="WP_260559952.1">
    <property type="nucleotide sequence ID" value="NZ_BAABEC010000074.1"/>
</dbReference>
<evidence type="ECO:0000256" key="6">
    <source>
        <dbReference type="RuleBase" id="RU000489"/>
    </source>
</evidence>
<evidence type="ECO:0000256" key="2">
    <source>
        <dbReference type="ARBA" id="ARBA00012729"/>
    </source>
</evidence>
<dbReference type="PROSITE" id="PS01095">
    <property type="entry name" value="GH18_1"/>
    <property type="match status" value="1"/>
</dbReference>
<dbReference type="PANTHER" id="PTHR11177:SF317">
    <property type="entry name" value="CHITINASE 12-RELATED"/>
    <property type="match status" value="1"/>
</dbReference>
<evidence type="ECO:0000259" key="9">
    <source>
        <dbReference type="PROSITE" id="PS51910"/>
    </source>
</evidence>
<organism evidence="10 11">
    <name type="scientific">Deinococcus rubellus</name>
    <dbReference type="NCBI Taxonomy" id="1889240"/>
    <lineage>
        <taxon>Bacteria</taxon>
        <taxon>Thermotogati</taxon>
        <taxon>Deinococcota</taxon>
        <taxon>Deinococci</taxon>
        <taxon>Deinococcales</taxon>
        <taxon>Deinococcaceae</taxon>
        <taxon>Deinococcus</taxon>
    </lineage>
</organism>
<evidence type="ECO:0000256" key="8">
    <source>
        <dbReference type="SAM" id="SignalP"/>
    </source>
</evidence>
<evidence type="ECO:0000313" key="10">
    <source>
        <dbReference type="EMBL" id="UWX63669.1"/>
    </source>
</evidence>
<dbReference type="PROSITE" id="PS51910">
    <property type="entry name" value="GH18_2"/>
    <property type="match status" value="1"/>
</dbReference>
<dbReference type="GO" id="GO:0016787">
    <property type="term" value="F:hydrolase activity"/>
    <property type="evidence" value="ECO:0007669"/>
    <property type="project" value="UniProtKB-KW"/>
</dbReference>
<dbReference type="InterPro" id="IPR029070">
    <property type="entry name" value="Chitinase_insertion_sf"/>
</dbReference>
<feature type="domain" description="GH18" evidence="9">
    <location>
        <begin position="46"/>
        <end position="394"/>
    </location>
</feature>
<dbReference type="Gene3D" id="3.10.50.10">
    <property type="match status" value="1"/>
</dbReference>
<evidence type="ECO:0000256" key="3">
    <source>
        <dbReference type="ARBA" id="ARBA00022801"/>
    </source>
</evidence>
<dbReference type="PANTHER" id="PTHR11177">
    <property type="entry name" value="CHITINASE"/>
    <property type="match status" value="1"/>
</dbReference>
<dbReference type="EC" id="3.2.1.14" evidence="2"/>
<protein>
    <recommendedName>
        <fullName evidence="2">chitinase</fullName>
        <ecNumber evidence="2">3.2.1.14</ecNumber>
    </recommendedName>
</protein>
<comment type="catalytic activity">
    <reaction evidence="1">
        <text>Random endo-hydrolysis of N-acetyl-beta-D-glucosaminide (1-&gt;4)-beta-linkages in chitin and chitodextrins.</text>
        <dbReference type="EC" id="3.2.1.14"/>
    </reaction>
</comment>
<dbReference type="InterPro" id="IPR001223">
    <property type="entry name" value="Glyco_hydro18_cat"/>
</dbReference>
<dbReference type="SMART" id="SM00636">
    <property type="entry name" value="Glyco_18"/>
    <property type="match status" value="1"/>
</dbReference>
<name>A0ABY5YHB3_9DEIO</name>
<gene>
    <name evidence="10" type="ORF">N0D28_13170</name>
</gene>
<proteinExistence type="inferred from homology"/>
<dbReference type="SUPFAM" id="SSF51445">
    <property type="entry name" value="(Trans)glycosidases"/>
    <property type="match status" value="1"/>
</dbReference>
<evidence type="ECO:0000313" key="11">
    <source>
        <dbReference type="Proteomes" id="UP001060261"/>
    </source>
</evidence>
<evidence type="ECO:0000256" key="5">
    <source>
        <dbReference type="ARBA" id="ARBA00023295"/>
    </source>
</evidence>
<keyword evidence="4" id="KW-0624">Polysaccharide degradation</keyword>
<dbReference type="Proteomes" id="UP001060261">
    <property type="component" value="Chromosome"/>
</dbReference>
<keyword evidence="4" id="KW-0119">Carbohydrate metabolism</keyword>
<dbReference type="InterPro" id="IPR017853">
    <property type="entry name" value="GH"/>
</dbReference>
<keyword evidence="5 6" id="KW-0326">Glycosidase</keyword>
<dbReference type="InterPro" id="IPR011583">
    <property type="entry name" value="Chitinase_II/V-like_cat"/>
</dbReference>
<keyword evidence="4" id="KW-0146">Chitin degradation</keyword>
<dbReference type="InterPro" id="IPR001579">
    <property type="entry name" value="Glyco_hydro_18_chit_AS"/>
</dbReference>
<dbReference type="InterPro" id="IPR050314">
    <property type="entry name" value="Glycosyl_Hydrlase_18"/>
</dbReference>
<keyword evidence="11" id="KW-1185">Reference proteome</keyword>
<feature type="chain" id="PRO_5047429984" description="chitinase" evidence="8">
    <location>
        <begin position="23"/>
        <end position="394"/>
    </location>
</feature>